<dbReference type="Gene3D" id="3.40.395.10">
    <property type="entry name" value="Adenoviral Proteinase, Chain A"/>
    <property type="match status" value="1"/>
</dbReference>
<dbReference type="SUPFAM" id="SSF54001">
    <property type="entry name" value="Cysteine proteinases"/>
    <property type="match status" value="1"/>
</dbReference>
<keyword evidence="2" id="KW-1185">Reference proteome</keyword>
<reference evidence="1" key="1">
    <citation type="submission" date="2021-02" db="EMBL/GenBank/DDBJ databases">
        <authorList>
            <person name="Nowell W R."/>
        </authorList>
    </citation>
    <scope>NUCLEOTIDE SEQUENCE</scope>
    <source>
        <strain evidence="1">Ploen Becks lab</strain>
    </source>
</reference>
<organism evidence="1 2">
    <name type="scientific">Brachionus calyciflorus</name>
    <dbReference type="NCBI Taxonomy" id="104777"/>
    <lineage>
        <taxon>Eukaryota</taxon>
        <taxon>Metazoa</taxon>
        <taxon>Spiralia</taxon>
        <taxon>Gnathifera</taxon>
        <taxon>Rotifera</taxon>
        <taxon>Eurotatoria</taxon>
        <taxon>Monogononta</taxon>
        <taxon>Pseudotrocha</taxon>
        <taxon>Ploima</taxon>
        <taxon>Brachionidae</taxon>
        <taxon>Brachionus</taxon>
    </lineage>
</organism>
<evidence type="ECO:0008006" key="3">
    <source>
        <dbReference type="Google" id="ProtNLM"/>
    </source>
</evidence>
<dbReference type="InterPro" id="IPR038765">
    <property type="entry name" value="Papain-like_cys_pep_sf"/>
</dbReference>
<dbReference type="OrthoDB" id="5985686at2759"/>
<sequence>MERHIDLAIDYIEKTAVFRGYQNLTVYNNWKIEEATRNNFFLHESPEIDKIFILNVKNIHWIVLTNINPQISSYPNYFNEWNDTSHQEWYVYDSMSDPNNCCDASQVFQMMYPQKNWEKVNLVNVEQQIGSNDCGLICLANAQIKKIRIVFLLSIKI</sequence>
<evidence type="ECO:0000313" key="2">
    <source>
        <dbReference type="Proteomes" id="UP000663879"/>
    </source>
</evidence>
<dbReference type="Proteomes" id="UP000663879">
    <property type="component" value="Unassembled WGS sequence"/>
</dbReference>
<proteinExistence type="predicted"/>
<comment type="caution">
    <text evidence="1">The sequence shown here is derived from an EMBL/GenBank/DDBJ whole genome shotgun (WGS) entry which is preliminary data.</text>
</comment>
<dbReference type="EMBL" id="CAJNOC010006676">
    <property type="protein sequence ID" value="CAF1083075.1"/>
    <property type="molecule type" value="Genomic_DNA"/>
</dbReference>
<dbReference type="AlphaFoldDB" id="A0A814MRS3"/>
<evidence type="ECO:0000313" key="1">
    <source>
        <dbReference type="EMBL" id="CAF1083075.1"/>
    </source>
</evidence>
<accession>A0A814MRS3</accession>
<name>A0A814MRS3_9BILA</name>
<protein>
    <recommendedName>
        <fullName evidence="3">Ubiquitin-like protease family profile domain-containing protein</fullName>
    </recommendedName>
</protein>
<gene>
    <name evidence="1" type="ORF">OXX778_LOCUS20286</name>
</gene>